<proteinExistence type="predicted"/>
<dbReference type="AlphaFoldDB" id="A0A7W8FUR3"/>
<sequence>MEKNEREFFVAMPAVIPIYERLTDSISAVVPQVRLEVRKSQISFIGKRVFAAAWLPPRKIKGRPEHYLIVTLWLGHPLQSPRIAEAAPINPGRWANHVILANESEVDDELLGWIAEALKFSQH</sequence>
<dbReference type="Proteomes" id="UP000525923">
    <property type="component" value="Unassembled WGS sequence"/>
</dbReference>
<dbReference type="OrthoDB" id="2167627at2"/>
<gene>
    <name evidence="2" type="ORF">HNQ44_001506</name>
</gene>
<organism evidence="2 3">
    <name type="scientific">Planococcus koreensis</name>
    <dbReference type="NCBI Taxonomy" id="112331"/>
    <lineage>
        <taxon>Bacteria</taxon>
        <taxon>Bacillati</taxon>
        <taxon>Bacillota</taxon>
        <taxon>Bacilli</taxon>
        <taxon>Bacillales</taxon>
        <taxon>Caryophanaceae</taxon>
        <taxon>Planococcus</taxon>
    </lineage>
</organism>
<dbReference type="RefSeq" id="WP_135501802.1">
    <property type="nucleotide sequence ID" value="NZ_JACHHE010000003.1"/>
</dbReference>
<name>A0A7W8FUR3_9BACL</name>
<accession>A0A7W8FUR3</accession>
<evidence type="ECO:0000313" key="2">
    <source>
        <dbReference type="EMBL" id="MBB5180082.1"/>
    </source>
</evidence>
<evidence type="ECO:0000313" key="3">
    <source>
        <dbReference type="Proteomes" id="UP000525923"/>
    </source>
</evidence>
<dbReference type="Pfam" id="PF18899">
    <property type="entry name" value="DUF5655"/>
    <property type="match status" value="1"/>
</dbReference>
<protein>
    <recommendedName>
        <fullName evidence="1">DUF5655 domain-containing protein</fullName>
    </recommendedName>
</protein>
<reference evidence="2 3" key="1">
    <citation type="submission" date="2020-08" db="EMBL/GenBank/DDBJ databases">
        <title>Genomic Encyclopedia of Type Strains, Phase IV (KMG-IV): sequencing the most valuable type-strain genomes for metagenomic binning, comparative biology and taxonomic classification.</title>
        <authorList>
            <person name="Goeker M."/>
        </authorList>
    </citation>
    <scope>NUCLEOTIDE SEQUENCE [LARGE SCALE GENOMIC DNA]</scope>
    <source>
        <strain evidence="2 3">DSM 15895</strain>
    </source>
</reference>
<dbReference type="InterPro" id="IPR043714">
    <property type="entry name" value="DUF5655"/>
</dbReference>
<feature type="domain" description="DUF5655" evidence="1">
    <location>
        <begin position="14"/>
        <end position="120"/>
    </location>
</feature>
<evidence type="ECO:0000259" key="1">
    <source>
        <dbReference type="Pfam" id="PF18899"/>
    </source>
</evidence>
<keyword evidence="3" id="KW-1185">Reference proteome</keyword>
<dbReference type="EMBL" id="JACHHE010000003">
    <property type="protein sequence ID" value="MBB5180082.1"/>
    <property type="molecule type" value="Genomic_DNA"/>
</dbReference>
<comment type="caution">
    <text evidence="2">The sequence shown here is derived from an EMBL/GenBank/DDBJ whole genome shotgun (WGS) entry which is preliminary data.</text>
</comment>